<evidence type="ECO:0000313" key="2">
    <source>
        <dbReference type="EMBL" id="GGA51736.1"/>
    </source>
</evidence>
<evidence type="ECO:0000256" key="1">
    <source>
        <dbReference type="SAM" id="MobiDB-lite"/>
    </source>
</evidence>
<reference evidence="2" key="2">
    <citation type="submission" date="2020-09" db="EMBL/GenBank/DDBJ databases">
        <authorList>
            <person name="Sun Q."/>
            <person name="Zhou Y."/>
        </authorList>
    </citation>
    <scope>NUCLEOTIDE SEQUENCE</scope>
    <source>
        <strain evidence="2">CGMCC 1.15320</strain>
    </source>
</reference>
<feature type="compositionally biased region" description="Polar residues" evidence="1">
    <location>
        <begin position="11"/>
        <end position="24"/>
    </location>
</feature>
<protein>
    <submittedName>
        <fullName evidence="2">Uncharacterized protein</fullName>
    </submittedName>
</protein>
<evidence type="ECO:0000313" key="3">
    <source>
        <dbReference type="Proteomes" id="UP000636264"/>
    </source>
</evidence>
<sequence>MHGWLPEPLRTQGSTSADVTTLDSSETDADVGGLAAVGGTTAMVNVEPSEKNTPADDAPHAIAAE</sequence>
<name>A0A916RCD4_9HYPH</name>
<accession>A0A916RCD4</accession>
<gene>
    <name evidence="2" type="ORF">GCM10011385_01310</name>
</gene>
<dbReference type="EMBL" id="BMIF01000001">
    <property type="protein sequence ID" value="GGA51736.1"/>
    <property type="molecule type" value="Genomic_DNA"/>
</dbReference>
<dbReference type="Proteomes" id="UP000636264">
    <property type="component" value="Unassembled WGS sequence"/>
</dbReference>
<feature type="region of interest" description="Disordered" evidence="1">
    <location>
        <begin position="1"/>
        <end position="32"/>
    </location>
</feature>
<reference evidence="2" key="1">
    <citation type="journal article" date="2014" name="Int. J. Syst. Evol. Microbiol.">
        <title>Complete genome sequence of Corynebacterium casei LMG S-19264T (=DSM 44701T), isolated from a smear-ripened cheese.</title>
        <authorList>
            <consortium name="US DOE Joint Genome Institute (JGI-PGF)"/>
            <person name="Walter F."/>
            <person name="Albersmeier A."/>
            <person name="Kalinowski J."/>
            <person name="Ruckert C."/>
        </authorList>
    </citation>
    <scope>NUCLEOTIDE SEQUENCE</scope>
    <source>
        <strain evidence="2">CGMCC 1.15320</strain>
    </source>
</reference>
<organism evidence="2 3">
    <name type="scientific">Nitratireductor aestuarii</name>
    <dbReference type="NCBI Taxonomy" id="1735103"/>
    <lineage>
        <taxon>Bacteria</taxon>
        <taxon>Pseudomonadati</taxon>
        <taxon>Pseudomonadota</taxon>
        <taxon>Alphaproteobacteria</taxon>
        <taxon>Hyphomicrobiales</taxon>
        <taxon>Phyllobacteriaceae</taxon>
        <taxon>Nitratireductor</taxon>
    </lineage>
</organism>
<feature type="region of interest" description="Disordered" evidence="1">
    <location>
        <begin position="45"/>
        <end position="65"/>
    </location>
</feature>
<comment type="caution">
    <text evidence="2">The sequence shown here is derived from an EMBL/GenBank/DDBJ whole genome shotgun (WGS) entry which is preliminary data.</text>
</comment>
<keyword evidence="3" id="KW-1185">Reference proteome</keyword>
<feature type="compositionally biased region" description="Basic and acidic residues" evidence="1">
    <location>
        <begin position="48"/>
        <end position="59"/>
    </location>
</feature>
<proteinExistence type="predicted"/>
<dbReference type="AlphaFoldDB" id="A0A916RCD4"/>